<dbReference type="Pfam" id="PF13474">
    <property type="entry name" value="SnoaL_3"/>
    <property type="match status" value="1"/>
</dbReference>
<dbReference type="PANTHER" id="PTHR34957:SF1">
    <property type="entry name" value="NUCLEAR TRANSPORT FACTOR 2 (NTF2) FAMILY PROTEIN"/>
    <property type="match status" value="1"/>
</dbReference>
<dbReference type="InterPro" id="IPR037401">
    <property type="entry name" value="SnoaL-like"/>
</dbReference>
<reference evidence="2 3" key="1">
    <citation type="submission" date="2019-07" db="EMBL/GenBank/DDBJ databases">
        <authorList>
            <person name="Zhao L.H."/>
        </authorList>
    </citation>
    <scope>NUCLEOTIDE SEQUENCE [LARGE SCALE GENOMIC DNA]</scope>
    <source>
        <strain evidence="2 3">Co35</strain>
    </source>
</reference>
<sequence>MRSVEEQVVAAHRAFYDAVETADFDLMSSLWADDPGVSCVHPAAHPLYGTEKVLRSWAVLMAQIDYIQFFLTDIEVTTFPSSDDPQTALVVCTENILSEGESIESFTGGSAVCSSVLVRDGGQWRFWSRHASPVAVVEPGDEAEA</sequence>
<feature type="domain" description="SnoaL-like" evidence="1">
    <location>
        <begin position="8"/>
        <end position="134"/>
    </location>
</feature>
<evidence type="ECO:0000313" key="2">
    <source>
        <dbReference type="EMBL" id="TSD63702.1"/>
    </source>
</evidence>
<dbReference type="AlphaFoldDB" id="A0A554SBJ2"/>
<accession>A0A554SBJ2</accession>
<dbReference type="SUPFAM" id="SSF54427">
    <property type="entry name" value="NTF2-like"/>
    <property type="match status" value="1"/>
</dbReference>
<dbReference type="PANTHER" id="PTHR34957">
    <property type="entry name" value="NUCLEAR TRANSPORT FACTOR 2 (NTF2) FAMILY PROTEIN"/>
    <property type="match status" value="1"/>
</dbReference>
<protein>
    <submittedName>
        <fullName evidence="2">Nuclear transport factor 2 family protein</fullName>
    </submittedName>
</protein>
<dbReference type="EMBL" id="VLNT01000005">
    <property type="protein sequence ID" value="TSD63702.1"/>
    <property type="molecule type" value="Genomic_DNA"/>
</dbReference>
<dbReference type="OrthoDB" id="9786718at2"/>
<dbReference type="RefSeq" id="WP_143913071.1">
    <property type="nucleotide sequence ID" value="NZ_VLNT01000005.1"/>
</dbReference>
<dbReference type="Gene3D" id="3.10.450.50">
    <property type="match status" value="1"/>
</dbReference>
<evidence type="ECO:0000313" key="3">
    <source>
        <dbReference type="Proteomes" id="UP000316988"/>
    </source>
</evidence>
<dbReference type="Proteomes" id="UP000316988">
    <property type="component" value="Unassembled WGS sequence"/>
</dbReference>
<organism evidence="2 3">
    <name type="scientific">Aeromicrobium piscarium</name>
    <dbReference type="NCBI Taxonomy" id="2590901"/>
    <lineage>
        <taxon>Bacteria</taxon>
        <taxon>Bacillati</taxon>
        <taxon>Actinomycetota</taxon>
        <taxon>Actinomycetes</taxon>
        <taxon>Propionibacteriales</taxon>
        <taxon>Nocardioidaceae</taxon>
        <taxon>Aeromicrobium</taxon>
    </lineage>
</organism>
<comment type="caution">
    <text evidence="2">The sequence shown here is derived from an EMBL/GenBank/DDBJ whole genome shotgun (WGS) entry which is preliminary data.</text>
</comment>
<keyword evidence="3" id="KW-1185">Reference proteome</keyword>
<name>A0A554SBJ2_9ACTN</name>
<proteinExistence type="predicted"/>
<gene>
    <name evidence="2" type="ORF">FNM00_08855</name>
</gene>
<dbReference type="InterPro" id="IPR032710">
    <property type="entry name" value="NTF2-like_dom_sf"/>
</dbReference>
<evidence type="ECO:0000259" key="1">
    <source>
        <dbReference type="Pfam" id="PF13474"/>
    </source>
</evidence>